<evidence type="ECO:0000256" key="4">
    <source>
        <dbReference type="ARBA" id="ARBA00022529"/>
    </source>
</evidence>
<evidence type="ECO:0000256" key="3">
    <source>
        <dbReference type="ARBA" id="ARBA00022525"/>
    </source>
</evidence>
<evidence type="ECO:0000256" key="5">
    <source>
        <dbReference type="ARBA" id="ARBA00022577"/>
    </source>
</evidence>
<evidence type="ECO:0000256" key="7">
    <source>
        <dbReference type="ARBA" id="ARBA00022821"/>
    </source>
</evidence>
<evidence type="ECO:0000256" key="1">
    <source>
        <dbReference type="ARBA" id="ARBA00004613"/>
    </source>
</evidence>
<dbReference type="PANTHER" id="PTHR36788:SF2">
    <property type="entry name" value="DEFENSIN-LIKE PROTEIN 183"/>
    <property type="match status" value="1"/>
</dbReference>
<name>A0AAW2C7K1_9ROSI</name>
<evidence type="ECO:0000256" key="8">
    <source>
        <dbReference type="ARBA" id="ARBA00023157"/>
    </source>
</evidence>
<proteinExistence type="inferred from homology"/>
<keyword evidence="3 9" id="KW-0964">Secreted</keyword>
<dbReference type="GO" id="GO:0050832">
    <property type="term" value="P:defense response to fungus"/>
    <property type="evidence" value="ECO:0007669"/>
    <property type="project" value="UniProtKB-UniRule"/>
</dbReference>
<evidence type="ECO:0000256" key="2">
    <source>
        <dbReference type="ARBA" id="ARBA00006722"/>
    </source>
</evidence>
<evidence type="ECO:0000256" key="6">
    <source>
        <dbReference type="ARBA" id="ARBA00022729"/>
    </source>
</evidence>
<keyword evidence="7 9" id="KW-0611">Plant defense</keyword>
<sequence>MVATNVKSETMALMDEERLGGRDERHHRPPLRAWRPWPFWQSCQFQGTMLLTKCDDDICTDAWGPCSADEECDSTCKSKHPGGYANCATVGTGARLCYCYYNCGGPPKNLCIDGMGYCADNCKDRCAAKHPGGEGVCDSYSSIFCQCMYRC</sequence>
<dbReference type="PANTHER" id="PTHR36788">
    <property type="entry name" value="DEFENSIN-LIKE PROTEIN 183"/>
    <property type="match status" value="1"/>
</dbReference>
<keyword evidence="4 9" id="KW-0929">Antimicrobial</keyword>
<organism evidence="10 11">
    <name type="scientific">Lithocarpus litseifolius</name>
    <dbReference type="NCBI Taxonomy" id="425828"/>
    <lineage>
        <taxon>Eukaryota</taxon>
        <taxon>Viridiplantae</taxon>
        <taxon>Streptophyta</taxon>
        <taxon>Embryophyta</taxon>
        <taxon>Tracheophyta</taxon>
        <taxon>Spermatophyta</taxon>
        <taxon>Magnoliopsida</taxon>
        <taxon>eudicotyledons</taxon>
        <taxon>Gunneridae</taxon>
        <taxon>Pentapetalae</taxon>
        <taxon>rosids</taxon>
        <taxon>fabids</taxon>
        <taxon>Fagales</taxon>
        <taxon>Fagaceae</taxon>
        <taxon>Lithocarpus</taxon>
    </lineage>
</organism>
<dbReference type="GO" id="GO:0031640">
    <property type="term" value="P:killing of cells of another organism"/>
    <property type="evidence" value="ECO:0007669"/>
    <property type="project" value="UniProtKB-UniRule"/>
</dbReference>
<keyword evidence="5 9" id="KW-0295">Fungicide</keyword>
<gene>
    <name evidence="10" type="ORF">SO802_022647</name>
</gene>
<keyword evidence="6" id="KW-0732">Signal</keyword>
<keyword evidence="11" id="KW-1185">Reference proteome</keyword>
<dbReference type="GO" id="GO:0005576">
    <property type="term" value="C:extracellular region"/>
    <property type="evidence" value="ECO:0007669"/>
    <property type="project" value="UniProtKB-SubCell"/>
</dbReference>
<protein>
    <recommendedName>
        <fullName evidence="9">Defensin-like protein</fullName>
    </recommendedName>
</protein>
<comment type="similarity">
    <text evidence="2 9">Belongs to the DEFL family.</text>
</comment>
<evidence type="ECO:0000313" key="11">
    <source>
        <dbReference type="Proteomes" id="UP001459277"/>
    </source>
</evidence>
<comment type="caution">
    <text evidence="10">The sequence shown here is derived from an EMBL/GenBank/DDBJ whole genome shotgun (WGS) entry which is preliminary data.</text>
</comment>
<dbReference type="InterPro" id="IPR039641">
    <property type="entry name" value="LCR"/>
</dbReference>
<dbReference type="Proteomes" id="UP001459277">
    <property type="component" value="Unassembled WGS sequence"/>
</dbReference>
<accession>A0AAW2C7K1</accession>
<keyword evidence="8" id="KW-1015">Disulfide bond</keyword>
<dbReference type="AlphaFoldDB" id="A0AAW2C7K1"/>
<evidence type="ECO:0000313" key="10">
    <source>
        <dbReference type="EMBL" id="KAK9992944.1"/>
    </source>
</evidence>
<comment type="subcellular location">
    <subcellularLocation>
        <location evidence="1 9">Secreted</location>
    </subcellularLocation>
</comment>
<reference evidence="10 11" key="1">
    <citation type="submission" date="2024-01" db="EMBL/GenBank/DDBJ databases">
        <title>A telomere-to-telomere, gap-free genome of sweet tea (Lithocarpus litseifolius).</title>
        <authorList>
            <person name="Zhou J."/>
        </authorList>
    </citation>
    <scope>NUCLEOTIDE SEQUENCE [LARGE SCALE GENOMIC DNA]</scope>
    <source>
        <strain evidence="10">Zhou-2022a</strain>
        <tissue evidence="10">Leaf</tissue>
    </source>
</reference>
<evidence type="ECO:0000256" key="9">
    <source>
        <dbReference type="RuleBase" id="RU367109"/>
    </source>
</evidence>
<dbReference type="EMBL" id="JAZDWU010000008">
    <property type="protein sequence ID" value="KAK9992944.1"/>
    <property type="molecule type" value="Genomic_DNA"/>
</dbReference>